<gene>
    <name evidence="12" type="ORF">Ga0123462_1043</name>
</gene>
<evidence type="ECO:0000313" key="12">
    <source>
        <dbReference type="EMBL" id="ATX81910.1"/>
    </source>
</evidence>
<dbReference type="RefSeq" id="WP_100265317.1">
    <property type="nucleotide sequence ID" value="NZ_CP018800.1"/>
</dbReference>
<dbReference type="PANTHER" id="PTHR47861">
    <property type="entry name" value="FKBP-TYPE PEPTIDYL-PROLYL CIS-TRANS ISOMERASE SLYD"/>
    <property type="match status" value="1"/>
</dbReference>
<keyword evidence="4" id="KW-0963">Cytoplasm</keyword>
<dbReference type="GO" id="GO:0003755">
    <property type="term" value="F:peptidyl-prolyl cis-trans isomerase activity"/>
    <property type="evidence" value="ECO:0007669"/>
    <property type="project" value="UniProtKB-UniRule"/>
</dbReference>
<keyword evidence="13" id="KW-1185">Reference proteome</keyword>
<comment type="function">
    <text evidence="8">Also involved in hydrogenase metallocenter assembly, probably by participating in the nickel insertion step. This function in hydrogenase biosynthesis requires chaperone activity and the presence of the metal-binding domain, but not PPIase activity.</text>
</comment>
<evidence type="ECO:0000256" key="7">
    <source>
        <dbReference type="ARBA" id="ARBA00023235"/>
    </source>
</evidence>
<evidence type="ECO:0000256" key="3">
    <source>
        <dbReference type="ARBA" id="ARBA00006577"/>
    </source>
</evidence>
<dbReference type="GO" id="GO:0005737">
    <property type="term" value="C:cytoplasm"/>
    <property type="evidence" value="ECO:0007669"/>
    <property type="project" value="UniProtKB-SubCell"/>
</dbReference>
<dbReference type="EMBL" id="CP018800">
    <property type="protein sequence ID" value="ATX81910.1"/>
    <property type="molecule type" value="Genomic_DNA"/>
</dbReference>
<evidence type="ECO:0000256" key="2">
    <source>
        <dbReference type="ARBA" id="ARBA00004496"/>
    </source>
</evidence>
<dbReference type="Gene3D" id="3.10.50.40">
    <property type="match status" value="1"/>
</dbReference>
<evidence type="ECO:0000256" key="6">
    <source>
        <dbReference type="ARBA" id="ARBA00023186"/>
    </source>
</evidence>
<comment type="subcellular location">
    <subcellularLocation>
        <location evidence="2">Cytoplasm</location>
    </subcellularLocation>
</comment>
<dbReference type="PANTHER" id="PTHR47861:SF3">
    <property type="entry name" value="FKBP-TYPE PEPTIDYL-PROLYL CIS-TRANS ISOMERASE SLYD"/>
    <property type="match status" value="1"/>
</dbReference>
<sequence length="170" mass="18195">MQITDNKVVSFHYTLTNDAGEIVDTSAGGEPMPYLHGAANIVPGLELALEGKRVGDKLNVTLEAADAYGEFDPALVEVVSAELFDGIDNIEADMEFETETESGDIEFVRVTNVDGDNITIDGNHPLAGQNLTFAVEITDIRDATAEELEHGHVHGDDDDDECCGEGCGCH</sequence>
<name>A0A2K8L3K0_9PROT</name>
<proteinExistence type="inferred from homology"/>
<protein>
    <recommendedName>
        <fullName evidence="10">Peptidyl-prolyl cis-trans isomerase</fullName>
        <ecNumber evidence="10">5.2.1.8</ecNumber>
    </recommendedName>
</protein>
<evidence type="ECO:0000259" key="11">
    <source>
        <dbReference type="PROSITE" id="PS50059"/>
    </source>
</evidence>
<organism evidence="12 13">
    <name type="scientific">Mariprofundus ferrinatatus</name>
    <dbReference type="NCBI Taxonomy" id="1921087"/>
    <lineage>
        <taxon>Bacteria</taxon>
        <taxon>Pseudomonadati</taxon>
        <taxon>Pseudomonadota</taxon>
        <taxon>Candidatius Mariprofundia</taxon>
        <taxon>Mariprofundales</taxon>
        <taxon>Mariprofundaceae</taxon>
        <taxon>Mariprofundus</taxon>
    </lineage>
</organism>
<evidence type="ECO:0000256" key="1">
    <source>
        <dbReference type="ARBA" id="ARBA00000971"/>
    </source>
</evidence>
<comment type="similarity">
    <text evidence="3 10">Belongs to the FKBP-type PPIase family.</text>
</comment>
<dbReference type="AlphaFoldDB" id="A0A2K8L3K0"/>
<dbReference type="PROSITE" id="PS50059">
    <property type="entry name" value="FKBP_PPIASE"/>
    <property type="match status" value="1"/>
</dbReference>
<comment type="catalytic activity">
    <reaction evidence="1 9 10">
        <text>[protein]-peptidylproline (omega=180) = [protein]-peptidylproline (omega=0)</text>
        <dbReference type="Rhea" id="RHEA:16237"/>
        <dbReference type="Rhea" id="RHEA-COMP:10747"/>
        <dbReference type="Rhea" id="RHEA-COMP:10748"/>
        <dbReference type="ChEBI" id="CHEBI:83833"/>
        <dbReference type="ChEBI" id="CHEBI:83834"/>
        <dbReference type="EC" id="5.2.1.8"/>
    </reaction>
</comment>
<dbReference type="Proteomes" id="UP000231637">
    <property type="component" value="Chromosome"/>
</dbReference>
<dbReference type="GO" id="GO:0042026">
    <property type="term" value="P:protein refolding"/>
    <property type="evidence" value="ECO:0007669"/>
    <property type="project" value="UniProtKB-ARBA"/>
</dbReference>
<dbReference type="InterPro" id="IPR001179">
    <property type="entry name" value="PPIase_FKBP_dom"/>
</dbReference>
<keyword evidence="7 9" id="KW-0413">Isomerase</keyword>
<reference evidence="12 13" key="1">
    <citation type="submission" date="2016-12" db="EMBL/GenBank/DDBJ databases">
        <title>Isolation and genomic insights into novel planktonic Zetaproteobacteria from stratified waters of the Chesapeake Bay.</title>
        <authorList>
            <person name="McAllister S.M."/>
            <person name="Kato S."/>
            <person name="Chan C.S."/>
            <person name="Chiu B.K."/>
            <person name="Field E.K."/>
        </authorList>
    </citation>
    <scope>NUCLEOTIDE SEQUENCE [LARGE SCALE GENOMIC DNA]</scope>
    <source>
        <strain evidence="12 13">CP-8</strain>
    </source>
</reference>
<dbReference type="Pfam" id="PF00254">
    <property type="entry name" value="FKBP_C"/>
    <property type="match status" value="1"/>
</dbReference>
<evidence type="ECO:0000256" key="8">
    <source>
        <dbReference type="ARBA" id="ARBA00037071"/>
    </source>
</evidence>
<dbReference type="OrthoDB" id="3173132at2"/>
<evidence type="ECO:0000256" key="4">
    <source>
        <dbReference type="ARBA" id="ARBA00022490"/>
    </source>
</evidence>
<evidence type="ECO:0000256" key="5">
    <source>
        <dbReference type="ARBA" id="ARBA00023110"/>
    </source>
</evidence>
<accession>A0A2K8L3K0</accession>
<dbReference type="InterPro" id="IPR046357">
    <property type="entry name" value="PPIase_dom_sf"/>
</dbReference>
<keyword evidence="5 9" id="KW-0697">Rotamase</keyword>
<evidence type="ECO:0000256" key="9">
    <source>
        <dbReference type="PROSITE-ProRule" id="PRU00277"/>
    </source>
</evidence>
<feature type="domain" description="PPIase FKBP-type" evidence="11">
    <location>
        <begin position="6"/>
        <end position="70"/>
    </location>
</feature>
<dbReference type="EC" id="5.2.1.8" evidence="10"/>
<dbReference type="SUPFAM" id="SSF54534">
    <property type="entry name" value="FKBP-like"/>
    <property type="match status" value="1"/>
</dbReference>
<keyword evidence="6" id="KW-0143">Chaperone</keyword>
<evidence type="ECO:0000313" key="13">
    <source>
        <dbReference type="Proteomes" id="UP000231637"/>
    </source>
</evidence>
<dbReference type="KEGG" id="mfn:Ga0123462_1043"/>
<evidence type="ECO:0000256" key="10">
    <source>
        <dbReference type="RuleBase" id="RU003915"/>
    </source>
</evidence>